<proteinExistence type="predicted"/>
<evidence type="ECO:0000256" key="1">
    <source>
        <dbReference type="ARBA" id="ARBA00022801"/>
    </source>
</evidence>
<evidence type="ECO:0000313" key="4">
    <source>
        <dbReference type="Proteomes" id="UP000053429"/>
    </source>
</evidence>
<dbReference type="EMBL" id="LMWY01000050">
    <property type="protein sequence ID" value="KUN94863.1"/>
    <property type="molecule type" value="Genomic_DNA"/>
</dbReference>
<dbReference type="Gene3D" id="3.40.50.1820">
    <property type="entry name" value="alpha/beta hydrolase"/>
    <property type="match status" value="1"/>
</dbReference>
<dbReference type="OrthoDB" id="3779656at2"/>
<dbReference type="InterPro" id="IPR000073">
    <property type="entry name" value="AB_hydrolase_1"/>
</dbReference>
<name>A0A101TM56_9ACTN</name>
<evidence type="ECO:0000259" key="2">
    <source>
        <dbReference type="Pfam" id="PF12697"/>
    </source>
</evidence>
<accession>A0A101TM56</accession>
<organism evidence="3 4">
    <name type="scientific">Streptomyces caeruleatus</name>
    <dbReference type="NCBI Taxonomy" id="661399"/>
    <lineage>
        <taxon>Bacteria</taxon>
        <taxon>Bacillati</taxon>
        <taxon>Actinomycetota</taxon>
        <taxon>Actinomycetes</taxon>
        <taxon>Kitasatosporales</taxon>
        <taxon>Streptomycetaceae</taxon>
        <taxon>Streptomyces</taxon>
    </lineage>
</organism>
<dbReference type="SUPFAM" id="SSF53474">
    <property type="entry name" value="alpha/beta-Hydrolases"/>
    <property type="match status" value="1"/>
</dbReference>
<comment type="caution">
    <text evidence="3">The sequence shown here is derived from an EMBL/GenBank/DDBJ whole genome shotgun (WGS) entry which is preliminary data.</text>
</comment>
<dbReference type="AlphaFoldDB" id="A0A101TM56"/>
<reference evidence="3 4" key="1">
    <citation type="submission" date="2015-10" db="EMBL/GenBank/DDBJ databases">
        <title>Draft genome sequence of Streptomyces caeruleatus NRRL B-24802, type strain for the species Streptomyces caeruleatus.</title>
        <authorList>
            <person name="Ruckert C."/>
            <person name="Winkler A."/>
            <person name="Kalinowski J."/>
            <person name="Kampfer P."/>
            <person name="Glaeser S."/>
        </authorList>
    </citation>
    <scope>NUCLEOTIDE SEQUENCE [LARGE SCALE GENOMIC DNA]</scope>
    <source>
        <strain evidence="3 4">NRRL B-24802</strain>
    </source>
</reference>
<dbReference type="Proteomes" id="UP000053429">
    <property type="component" value="Unassembled WGS sequence"/>
</dbReference>
<dbReference type="InterPro" id="IPR029058">
    <property type="entry name" value="AB_hydrolase_fold"/>
</dbReference>
<dbReference type="PANTHER" id="PTHR43798">
    <property type="entry name" value="MONOACYLGLYCEROL LIPASE"/>
    <property type="match status" value="1"/>
</dbReference>
<dbReference type="Pfam" id="PF12697">
    <property type="entry name" value="Abhydrolase_6"/>
    <property type="match status" value="1"/>
</dbReference>
<dbReference type="InterPro" id="IPR050266">
    <property type="entry name" value="AB_hydrolase_sf"/>
</dbReference>
<keyword evidence="4" id="KW-1185">Reference proteome</keyword>
<dbReference type="GO" id="GO:0016020">
    <property type="term" value="C:membrane"/>
    <property type="evidence" value="ECO:0007669"/>
    <property type="project" value="TreeGrafter"/>
</dbReference>
<evidence type="ECO:0000313" key="3">
    <source>
        <dbReference type="EMBL" id="KUN94863.1"/>
    </source>
</evidence>
<dbReference type="STRING" id="661399.AQJ67_36155"/>
<feature type="domain" description="AB hydrolase-1" evidence="2">
    <location>
        <begin position="132"/>
        <end position="383"/>
    </location>
</feature>
<dbReference type="RefSeq" id="WP_062723723.1">
    <property type="nucleotide sequence ID" value="NZ_KQ948939.1"/>
</dbReference>
<dbReference type="PANTHER" id="PTHR43798:SF31">
    <property type="entry name" value="AB HYDROLASE SUPERFAMILY PROTEIN YCLE"/>
    <property type="match status" value="1"/>
</dbReference>
<dbReference type="GO" id="GO:0016787">
    <property type="term" value="F:hydrolase activity"/>
    <property type="evidence" value="ECO:0007669"/>
    <property type="project" value="UniProtKB-KW"/>
</dbReference>
<keyword evidence="1" id="KW-0378">Hydrolase</keyword>
<gene>
    <name evidence="3" type="ORF">AQJ67_36155</name>
</gene>
<sequence>MRRRASGRPADQARDAGLFPRTGRGYAGLAATLLALAALPVLGSFGSDGANTASAATATGHYDAAAAQRRTAERMAAEHITDIPVEFEVVNRNRSGLACNTDGGTYTVRGHLTAPAALLSGEQAPAITFYQHGLAAGEWYWRLDVPGYHHAEEMARRGHASLTIDRLGYGRSDHPDGRLLCLGGDADMTHQIVQQLKKGSYRTEGNRPRAFGQVVLAGHDRGAQIAEIAAYSFSDVDGLALTGFSDSGLTDEDDARFFAALGSCMQGGLPSRPDRGAAGYVHFDVGTRDFVRGNIHDADPRALALATRLQNRHPCGVQVSQLEGVLVDTRRLGEIDVPVALVYGAQDRRVQGGREHRARFTGTDDTELLTVADAGHFLGVERGARQVQDFLASWLDEKGFDR</sequence>
<protein>
    <recommendedName>
        <fullName evidence="2">AB hydrolase-1 domain-containing protein</fullName>
    </recommendedName>
</protein>